<dbReference type="EMBL" id="VIKR01000002">
    <property type="protein sequence ID" value="TQV74827.1"/>
    <property type="molecule type" value="Genomic_DNA"/>
</dbReference>
<organism evidence="2 3">
    <name type="scientific">Aliikangiella marina</name>
    <dbReference type="NCBI Taxonomy" id="1712262"/>
    <lineage>
        <taxon>Bacteria</taxon>
        <taxon>Pseudomonadati</taxon>
        <taxon>Pseudomonadota</taxon>
        <taxon>Gammaproteobacteria</taxon>
        <taxon>Oceanospirillales</taxon>
        <taxon>Pleioneaceae</taxon>
        <taxon>Aliikangiella</taxon>
    </lineage>
</organism>
<evidence type="ECO:0000256" key="1">
    <source>
        <dbReference type="SAM" id="Coils"/>
    </source>
</evidence>
<dbReference type="AlphaFoldDB" id="A0A545TC82"/>
<dbReference type="Proteomes" id="UP000317839">
    <property type="component" value="Unassembled WGS sequence"/>
</dbReference>
<feature type="coiled-coil region" evidence="1">
    <location>
        <begin position="29"/>
        <end position="82"/>
    </location>
</feature>
<sequence>MKLGEAIQKQVIPVVSVITAFLVAWVNFQAQTNQKLIEKQEELAQVRQQEIREQQEALQLKLQQIDSEIKLSREEREERESNQEFNLKIYEIVTRSIEERNTQKQEAAKAFIVVMVEEPLRTSLLNVLKQGGDESIRANVSKILQSEESFKSGTGAVVQKTYDAVASYAWRDWDFDLFYCAASGPQAKLQAEKIGDRLKAEGAEGRIRVRELPESLNAKAGYRISGYHIRYNEGNELDTAQALKRLADTTLGEQTSFELSVSNQKTSWYLSAFVCPTS</sequence>
<keyword evidence="3" id="KW-1185">Reference proteome</keyword>
<proteinExistence type="predicted"/>
<reference evidence="2 3" key="1">
    <citation type="submission" date="2019-06" db="EMBL/GenBank/DDBJ databases">
        <title>Draft genome of Aliikangiella marina GYP-15.</title>
        <authorList>
            <person name="Wang G."/>
        </authorList>
    </citation>
    <scope>NUCLEOTIDE SEQUENCE [LARGE SCALE GENOMIC DNA]</scope>
    <source>
        <strain evidence="2 3">GYP-15</strain>
    </source>
</reference>
<comment type="caution">
    <text evidence="2">The sequence shown here is derived from an EMBL/GenBank/DDBJ whole genome shotgun (WGS) entry which is preliminary data.</text>
</comment>
<keyword evidence="1" id="KW-0175">Coiled coil</keyword>
<evidence type="ECO:0000313" key="2">
    <source>
        <dbReference type="EMBL" id="TQV74827.1"/>
    </source>
</evidence>
<dbReference type="OrthoDB" id="8617420at2"/>
<dbReference type="RefSeq" id="WP_142941445.1">
    <property type="nucleotide sequence ID" value="NZ_VIKR01000002.1"/>
</dbReference>
<protein>
    <submittedName>
        <fullName evidence="2">Uncharacterized protein</fullName>
    </submittedName>
</protein>
<evidence type="ECO:0000313" key="3">
    <source>
        <dbReference type="Proteomes" id="UP000317839"/>
    </source>
</evidence>
<gene>
    <name evidence="2" type="ORF">FLL45_07655</name>
</gene>
<accession>A0A545TC82</accession>
<name>A0A545TC82_9GAMM</name>